<dbReference type="EMBL" id="CP031226">
    <property type="protein sequence ID" value="AXH59678.1"/>
    <property type="molecule type" value="Genomic_DNA"/>
</dbReference>
<protein>
    <submittedName>
        <fullName evidence="1">Uncharacterized protein</fullName>
    </submittedName>
</protein>
<dbReference type="Proteomes" id="UP000006426">
    <property type="component" value="Plasmid pmppla107"/>
</dbReference>
<reference evidence="1 2" key="1">
    <citation type="journal article" date="2011" name="PLoS Pathog.">
        <title>Dynamic evolution of pathogenicity revealed by sequencing and comparative genomics of 19 Pseudomonas syringae isolates.</title>
        <authorList>
            <person name="Baltrus D.A."/>
            <person name="Nishimura M.T."/>
            <person name="Romanchuk A."/>
            <person name="Chang J.H."/>
            <person name="Mukhtar M.S."/>
            <person name="Cherkis K."/>
            <person name="Roach J."/>
            <person name="Grant S.R."/>
            <person name="Jones C.D."/>
            <person name="Dangl J.L."/>
        </authorList>
    </citation>
    <scope>NUCLEOTIDE SEQUENCE [LARGE SCALE GENOMIC DNA]</scope>
    <source>
        <strain evidence="1 2">M301315</strain>
    </source>
</reference>
<organism evidence="1 2">
    <name type="scientific">Pseudomonas amygdali pv. lachrymans str. M301315</name>
    <dbReference type="NCBI Taxonomy" id="629260"/>
    <lineage>
        <taxon>Bacteria</taxon>
        <taxon>Pseudomonadati</taxon>
        <taxon>Pseudomonadota</taxon>
        <taxon>Gammaproteobacteria</taxon>
        <taxon>Pseudomonadales</taxon>
        <taxon>Pseudomonadaceae</taxon>
        <taxon>Pseudomonas</taxon>
        <taxon>Pseudomonas amygdali</taxon>
    </lineage>
</organism>
<evidence type="ECO:0000313" key="1">
    <source>
        <dbReference type="EMBL" id="AXH59678.1"/>
    </source>
</evidence>
<dbReference type="RefSeq" id="WP_005742077.1">
    <property type="nucleotide sequence ID" value="NZ_CP031226.1"/>
</dbReference>
<name>A0AAD0V934_PSEAV</name>
<dbReference type="AlphaFoldDB" id="A0AAD0V934"/>
<geneLocation type="plasmid" evidence="2">
    <name>pmppla107</name>
</geneLocation>
<sequence length="198" mass="22123">MSDRFHSASDYAFFKKTIRGVVGGSKPLRDLFDLLSNSSFTREEVMPELLRASGIQITGNEKFSSERFKTQKALGGIKVFESMLGVEGYSSPLISHFWKNITPSNTLWLEAFSSGLRAKDLCTLLLTRPSAVAARSTSKPFSEIFLGVVPKHEQEQITVVAKKRRRLKDLYVLTGWECCRALAEPNELDQFLGADLGL</sequence>
<keyword evidence="1" id="KW-0614">Plasmid</keyword>
<proteinExistence type="predicted"/>
<gene>
    <name evidence="1" type="ORF">PLA107_031135</name>
</gene>
<accession>A0AAD0V934</accession>
<dbReference type="GeneID" id="39474477"/>
<evidence type="ECO:0000313" key="2">
    <source>
        <dbReference type="Proteomes" id="UP000006426"/>
    </source>
</evidence>